<name>A0A6A5BSU0_NAEFO</name>
<evidence type="ECO:0000313" key="3">
    <source>
        <dbReference type="Proteomes" id="UP000444721"/>
    </source>
</evidence>
<keyword evidence="1" id="KW-1133">Transmembrane helix</keyword>
<dbReference type="Proteomes" id="UP000444721">
    <property type="component" value="Unassembled WGS sequence"/>
</dbReference>
<dbReference type="OrthoDB" id="10280674at2759"/>
<dbReference type="GeneID" id="68109999"/>
<gene>
    <name evidence="2" type="ORF">FDP41_002781</name>
</gene>
<organism evidence="2 3">
    <name type="scientific">Naegleria fowleri</name>
    <name type="common">Brain eating amoeba</name>
    <dbReference type="NCBI Taxonomy" id="5763"/>
    <lineage>
        <taxon>Eukaryota</taxon>
        <taxon>Discoba</taxon>
        <taxon>Heterolobosea</taxon>
        <taxon>Tetramitia</taxon>
        <taxon>Eutetramitia</taxon>
        <taxon>Vahlkampfiidae</taxon>
        <taxon>Naegleria</taxon>
    </lineage>
</organism>
<reference evidence="2 3" key="1">
    <citation type="journal article" date="2019" name="Sci. Rep.">
        <title>Nanopore sequencing improves the draft genome of the human pathogenic amoeba Naegleria fowleri.</title>
        <authorList>
            <person name="Liechti N."/>
            <person name="Schurch N."/>
            <person name="Bruggmann R."/>
            <person name="Wittwer M."/>
        </authorList>
    </citation>
    <scope>NUCLEOTIDE SEQUENCE [LARGE SCALE GENOMIC DNA]</scope>
    <source>
        <strain evidence="2 3">ATCC 30894</strain>
    </source>
</reference>
<keyword evidence="1" id="KW-0812">Transmembrane</keyword>
<dbReference type="VEuPathDB" id="AmoebaDB:FDP41_002781"/>
<protein>
    <submittedName>
        <fullName evidence="2">Uncharacterized protein</fullName>
    </submittedName>
</protein>
<keyword evidence="1" id="KW-0472">Membrane</keyword>
<feature type="transmembrane region" description="Helical" evidence="1">
    <location>
        <begin position="29"/>
        <end position="50"/>
    </location>
</feature>
<sequence>MTNPAPKYFDRTKLFRPGRFDLDTGKSKIGLAISIFGLLYGANMLFNGAIKPLYYKHFKPSTEQYVQFMKEEWSGKH</sequence>
<evidence type="ECO:0000256" key="1">
    <source>
        <dbReference type="SAM" id="Phobius"/>
    </source>
</evidence>
<proteinExistence type="predicted"/>
<accession>A0A6A5BSU0</accession>
<dbReference type="AlphaFoldDB" id="A0A6A5BSU0"/>
<dbReference type="VEuPathDB" id="AmoebaDB:NfTy_056610"/>
<evidence type="ECO:0000313" key="2">
    <source>
        <dbReference type="EMBL" id="KAF0978266.1"/>
    </source>
</evidence>
<comment type="caution">
    <text evidence="2">The sequence shown here is derived from an EMBL/GenBank/DDBJ whole genome shotgun (WGS) entry which is preliminary data.</text>
</comment>
<keyword evidence="3" id="KW-1185">Reference proteome</keyword>
<dbReference type="EMBL" id="VFQX01000030">
    <property type="protein sequence ID" value="KAF0978266.1"/>
    <property type="molecule type" value="Genomic_DNA"/>
</dbReference>
<dbReference type="RefSeq" id="XP_044562979.1">
    <property type="nucleotide sequence ID" value="XM_044706013.1"/>
</dbReference>